<dbReference type="Proteomes" id="UP000635565">
    <property type="component" value="Unassembled WGS sequence"/>
</dbReference>
<dbReference type="EMBL" id="BNJJ01000022">
    <property type="protein sequence ID" value="GHO88232.1"/>
    <property type="molecule type" value="Genomic_DNA"/>
</dbReference>
<keyword evidence="3" id="KW-1185">Reference proteome</keyword>
<comment type="caution">
    <text evidence="2">The sequence shown here is derived from an EMBL/GenBank/DDBJ whole genome shotgun (WGS) entry which is preliminary data.</text>
</comment>
<feature type="region of interest" description="Disordered" evidence="1">
    <location>
        <begin position="1"/>
        <end position="29"/>
    </location>
</feature>
<dbReference type="RefSeq" id="WP_201365841.1">
    <property type="nucleotide sequence ID" value="NZ_BNJJ01000022.1"/>
</dbReference>
<evidence type="ECO:0000313" key="3">
    <source>
        <dbReference type="Proteomes" id="UP000635565"/>
    </source>
</evidence>
<evidence type="ECO:0000313" key="2">
    <source>
        <dbReference type="EMBL" id="GHO88232.1"/>
    </source>
</evidence>
<organism evidence="2 3">
    <name type="scientific">Dictyobacter formicarum</name>
    <dbReference type="NCBI Taxonomy" id="2778368"/>
    <lineage>
        <taxon>Bacteria</taxon>
        <taxon>Bacillati</taxon>
        <taxon>Chloroflexota</taxon>
        <taxon>Ktedonobacteria</taxon>
        <taxon>Ktedonobacterales</taxon>
        <taxon>Dictyobacteraceae</taxon>
        <taxon>Dictyobacter</taxon>
    </lineage>
</organism>
<protein>
    <submittedName>
        <fullName evidence="2">Uncharacterized protein</fullName>
    </submittedName>
</protein>
<sequence length="66" mass="7545">MSQAQREREEVHAMKSEEQATESREQKKVEGCEQIAIKAALMIEEELLVIERTVANIRAALDQLMC</sequence>
<proteinExistence type="predicted"/>
<evidence type="ECO:0000256" key="1">
    <source>
        <dbReference type="SAM" id="MobiDB-lite"/>
    </source>
</evidence>
<accession>A0ABQ3VPP8</accession>
<name>A0ABQ3VPP8_9CHLR</name>
<gene>
    <name evidence="2" type="ORF">KSZ_62380</name>
</gene>
<reference evidence="2 3" key="1">
    <citation type="journal article" date="2021" name="Int. J. Syst. Evol. Microbiol.">
        <title>Reticulibacter mediterranei gen. nov., sp. nov., within the new family Reticulibacteraceae fam. nov., and Ktedonospora formicarum gen. nov., sp. nov., Ktedonobacter robiniae sp. nov., Dictyobacter formicarum sp. nov. and Dictyobacter arantiisoli sp. nov., belonging to the class Ktedonobacteria.</title>
        <authorList>
            <person name="Yabe S."/>
            <person name="Zheng Y."/>
            <person name="Wang C.M."/>
            <person name="Sakai Y."/>
            <person name="Abe K."/>
            <person name="Yokota A."/>
            <person name="Donadio S."/>
            <person name="Cavaletti L."/>
            <person name="Monciardini P."/>
        </authorList>
    </citation>
    <scope>NUCLEOTIDE SEQUENCE [LARGE SCALE GENOMIC DNA]</scope>
    <source>
        <strain evidence="2 3">SOSP1-9</strain>
    </source>
</reference>